<evidence type="ECO:0000313" key="2">
    <source>
        <dbReference type="Proteomes" id="UP001200544"/>
    </source>
</evidence>
<comment type="caution">
    <text evidence="1">The sequence shown here is derived from an EMBL/GenBank/DDBJ whole genome shotgun (WGS) entry which is preliminary data.</text>
</comment>
<evidence type="ECO:0000313" key="1">
    <source>
        <dbReference type="EMBL" id="MCE9239837.1"/>
    </source>
</evidence>
<dbReference type="EMBL" id="JAHYQA010000017">
    <property type="protein sequence ID" value="MCE9239837.1"/>
    <property type="molecule type" value="Genomic_DNA"/>
</dbReference>
<dbReference type="AlphaFoldDB" id="A0AAW4ZCV9"/>
<gene>
    <name evidence="1" type="ORF">K0H07_22105</name>
</gene>
<reference evidence="1" key="1">
    <citation type="submission" date="2021-07" db="EMBL/GenBank/DDBJ databases">
        <title>Comparative genomics of Bacteroides fragilis group isolates reveals species-dependent resistance mechanisms and validates clinical tools for resistance prediction.</title>
        <authorList>
            <person name="Wallace M.J."/>
            <person name="Jean S."/>
            <person name="Wallace M.A."/>
            <person name="Carey-Ann B.D."/>
            <person name="Dantas G."/>
        </authorList>
    </citation>
    <scope>NUCLEOTIDE SEQUENCE</scope>
    <source>
        <strain evidence="1">BJH_160</strain>
    </source>
</reference>
<sequence>MATRYSDYITIRESKPAYNIGREEQGEWESFIPNEQFNDILRKVVSAVRNNDQDAHKSFWIDGTYGTGKSHAAAVIKHLLCDEVGDIREYLDTEYASRQYDLLRQSVYDVRSSKRLFPVNLYGTESIAHKEDFSHRLQSAIKRALKAAGLTDFFVKTDFDDYADHVESEPAFWEDIISQSPKQEAYAPDVKTLASKLRTADTSILTQVKRALAERRMDIRLNSANICDWFFEVQDKLAENTDYCGLLIIWDEFTDLMKSDMGPSLLVELQKITEQAMETCNNSYFFFISHPSALNKLDAQERTKTTGRYHYMKYNMETVSAFKIMSRKFRIADIEGYEALTTSFFNSHAGMLARYAMGSNNAEDTIKDLRNLYPIHPATANLATYYARVVGSSSRSVFEFIGANQAIRDFLESEVAFAEHKTITADYLWDYVMEVFNEDHIRYGAVTERYNSYRLQVKNQGVNTYAVFKGILLLNALNNVAGNETVTPSEENVKSLFIGTQIEPHIDEILNWLNDNSIIQRAPGGLFSIQFSALPPKEIEEIKLEMKAQFKYTSQLVTYGQEVRKAFDTLTSNVSRPVSINFFSLYVNEAALLHQIENAIEKAKSYELFMAIMLGRNDEEMNELKTIASHASNDERFTNVVFMVFDATFGDDNYERFIEYMANAQCASRHNLADQRAAHDKNAQAMISDWMKEVRRSNFSVYVKGESETFSTMKLATAVNVGIAPKVFSRGAETLDLLRTRAPKTFWKNQQAKETAKNILMFNTYDEIIGKATGPALPLKFLFQDAVDDNLHWKENVDKENHPLYLVSEFVSRKIKNADKAKEFNLAEKFIELTRAPYGLFPSYAGIAMLSFAMRPWINKIYSVDGKPRLAQHLVDDVMETFKSWENGKPSNKITFTFETKEAGQLSKLLIKVFKLKSLKTYSDISSLKDARWAISHEYTAEKGYPLWTLKYVHGTNEEMSSLIDNIVTISLDPNINKNPSLMNDALDLLGRYEFEFPMLLNRSGVFEEGYHNFLKSNEIVNLDDEHLPDAKTYIKQHLQGEVGLWTEREVNDKLKDWKLSLTPMPAPTSFPPALPSKYTPFTPGQSYNAHEEPQTKFGQVSERLNSCSSTKRQQALEHIGNIPSLATAQRLLEQLCDLGYEDILDIILDN</sequence>
<name>A0AAW4ZCV9_BACT4</name>
<organism evidence="1 2">
    <name type="scientific">Bacteroides thetaiotaomicron</name>
    <dbReference type="NCBI Taxonomy" id="818"/>
    <lineage>
        <taxon>Bacteria</taxon>
        <taxon>Pseudomonadati</taxon>
        <taxon>Bacteroidota</taxon>
        <taxon>Bacteroidia</taxon>
        <taxon>Bacteroidales</taxon>
        <taxon>Bacteroidaceae</taxon>
        <taxon>Bacteroides</taxon>
    </lineage>
</organism>
<evidence type="ECO:0008006" key="3">
    <source>
        <dbReference type="Google" id="ProtNLM"/>
    </source>
</evidence>
<accession>A0AAW4ZCV9</accession>
<dbReference type="RefSeq" id="WP_234129192.1">
    <property type="nucleotide sequence ID" value="NZ_JAHYQA010000017.1"/>
</dbReference>
<proteinExistence type="predicted"/>
<dbReference type="Proteomes" id="UP001200544">
    <property type="component" value="Unassembled WGS sequence"/>
</dbReference>
<protein>
    <recommendedName>
        <fullName evidence="3">KAP NTPase domain-containing protein</fullName>
    </recommendedName>
</protein>